<proteinExistence type="predicted"/>
<name>A0ABT8L7T1_9BACT</name>
<dbReference type="InterPro" id="IPR011250">
    <property type="entry name" value="OMP/PagP_B-barrel"/>
</dbReference>
<dbReference type="Gene3D" id="2.40.160.20">
    <property type="match status" value="1"/>
</dbReference>
<dbReference type="RefSeq" id="WP_346759155.1">
    <property type="nucleotide sequence ID" value="NZ_JAUJEB010000004.1"/>
</dbReference>
<evidence type="ECO:0000313" key="2">
    <source>
        <dbReference type="Proteomes" id="UP001172083"/>
    </source>
</evidence>
<organism evidence="1 2">
    <name type="scientific">Agaribacillus aureus</name>
    <dbReference type="NCBI Taxonomy" id="3051825"/>
    <lineage>
        <taxon>Bacteria</taxon>
        <taxon>Pseudomonadati</taxon>
        <taxon>Bacteroidota</taxon>
        <taxon>Cytophagia</taxon>
        <taxon>Cytophagales</taxon>
        <taxon>Splendidivirgaceae</taxon>
        <taxon>Agaribacillus</taxon>
    </lineage>
</organism>
<dbReference type="SUPFAM" id="SSF56925">
    <property type="entry name" value="OMPA-like"/>
    <property type="match status" value="1"/>
</dbReference>
<dbReference type="Proteomes" id="UP001172083">
    <property type="component" value="Unassembled WGS sequence"/>
</dbReference>
<keyword evidence="2" id="KW-1185">Reference proteome</keyword>
<evidence type="ECO:0008006" key="3">
    <source>
        <dbReference type="Google" id="ProtNLM"/>
    </source>
</evidence>
<dbReference type="EMBL" id="JAUJEB010000004">
    <property type="protein sequence ID" value="MDN5213814.1"/>
    <property type="molecule type" value="Genomic_DNA"/>
</dbReference>
<accession>A0ABT8L7T1</accession>
<gene>
    <name evidence="1" type="ORF">QQ020_17200</name>
</gene>
<protein>
    <recommendedName>
        <fullName evidence="3">DUF6089 domain-containing protein</fullName>
    </recommendedName>
</protein>
<reference evidence="1" key="1">
    <citation type="submission" date="2023-06" db="EMBL/GenBank/DDBJ databases">
        <title>Genomic of Agaribacillus aureum.</title>
        <authorList>
            <person name="Wang G."/>
        </authorList>
    </citation>
    <scope>NUCLEOTIDE SEQUENCE</scope>
    <source>
        <strain evidence="1">BMA12</strain>
    </source>
</reference>
<sequence>MGRIILVLTVVYLSTPVYGQQTNNVRDKFRFRDLFHPYAHPWLSNTSANVGLGLSAYSGELSNFDNFSRQRYHLNPHFNLGLQRRLTDYISWRLEGSYFQLYSEAAHSLLERHRFSSRNVDYYTAIVVDTQPRPYLDTRFKKWNVYFFAGIGMTHFDPRDAESDNKLAPTQKKSAVIFPVGAGIMYFKSDFISFGFEISQRFTTTDYLDGVVTPNTRPEKDSYLIYGAKVNLNIFNRFKYNKYLRRNGYKS</sequence>
<comment type="caution">
    <text evidence="1">The sequence shown here is derived from an EMBL/GenBank/DDBJ whole genome shotgun (WGS) entry which is preliminary data.</text>
</comment>
<evidence type="ECO:0000313" key="1">
    <source>
        <dbReference type="EMBL" id="MDN5213814.1"/>
    </source>
</evidence>